<feature type="region of interest" description="Disordered" evidence="2">
    <location>
        <begin position="1"/>
        <end position="96"/>
    </location>
</feature>
<evidence type="ECO:0000313" key="4">
    <source>
        <dbReference type="EMBL" id="SCF46152.1"/>
    </source>
</evidence>
<dbReference type="STRING" id="121616.GA0070216_11976"/>
<keyword evidence="5" id="KW-1185">Reference proteome</keyword>
<proteinExistence type="inferred from homology"/>
<evidence type="ECO:0000259" key="3">
    <source>
        <dbReference type="Pfam" id="PF01575"/>
    </source>
</evidence>
<evidence type="ECO:0000256" key="1">
    <source>
        <dbReference type="ARBA" id="ARBA00005254"/>
    </source>
</evidence>
<dbReference type="Proteomes" id="UP000198797">
    <property type="component" value="Unassembled WGS sequence"/>
</dbReference>
<dbReference type="SUPFAM" id="SSF54637">
    <property type="entry name" value="Thioesterase/thiol ester dehydrase-isomerase"/>
    <property type="match status" value="2"/>
</dbReference>
<evidence type="ECO:0000256" key="2">
    <source>
        <dbReference type="SAM" id="MobiDB-lite"/>
    </source>
</evidence>
<accession>A0A1C5ALN6</accession>
<organism evidence="4 5">
    <name type="scientific">Micromonospora matsumotoense</name>
    <dbReference type="NCBI Taxonomy" id="121616"/>
    <lineage>
        <taxon>Bacteria</taxon>
        <taxon>Bacillati</taxon>
        <taxon>Actinomycetota</taxon>
        <taxon>Actinomycetes</taxon>
        <taxon>Micromonosporales</taxon>
        <taxon>Micromonosporaceae</taxon>
        <taxon>Micromonospora</taxon>
    </lineage>
</organism>
<name>A0A1C5ALN6_9ACTN</name>
<dbReference type="AlphaFoldDB" id="A0A1C5ALN6"/>
<dbReference type="PANTHER" id="PTHR43841:SF1">
    <property type="entry name" value="3-HYDROXYACYL-THIOESTER DEHYDRATASE X"/>
    <property type="match status" value="1"/>
</dbReference>
<dbReference type="PANTHER" id="PTHR43841">
    <property type="entry name" value="3-HYDROXYACYL-THIOESTER DEHYDRATASE HTDX-RELATED"/>
    <property type="match status" value="1"/>
</dbReference>
<comment type="similarity">
    <text evidence="1">Belongs to the enoyl-CoA hydratase/isomerase family.</text>
</comment>
<protein>
    <submittedName>
        <fullName evidence="4">Acyl dehydratase</fullName>
    </submittedName>
</protein>
<feature type="region of interest" description="Disordered" evidence="2">
    <location>
        <begin position="259"/>
        <end position="279"/>
    </location>
</feature>
<sequence length="384" mass="40588">MARRRNRPEESGGGELSVGDLIDGPTGVISPAALAAARAAGPGPDRSVDETHDLSAYAPGGPPAPEELTTPATTDLSAYAAGGPMGPTAGHADGDLSARTGRARVELPGLPRPGALYRRALRDVLPGIGRSRRPDAAPPVELAVTGVTVDRAHLAGYDRVCGFRLADTLPATYPHVLGFPLALRLMTLPEFPFPLAGVVHVGNRITVHRPVPAGEQWDFVVHAEQLRPHPRGRQVDVVLVGSVGGEEVWRGVSTYLGRERGAGEGAGRDPGERPAPPAATAHWRLTPRVGTEYARVSGDHNPIHTSRLGARLFGFPRPIAHGMWSKARCLAALESRLPEAYTVEVGFKLPVPLPSTVAFSAVPGWDFALHDARSGRPHLVGTVR</sequence>
<dbReference type="Pfam" id="PF01575">
    <property type="entry name" value="MaoC_dehydratas"/>
    <property type="match status" value="1"/>
</dbReference>
<gene>
    <name evidence="4" type="ORF">GA0070216_11976</name>
</gene>
<dbReference type="Gene3D" id="3.10.129.10">
    <property type="entry name" value="Hotdog Thioesterase"/>
    <property type="match status" value="1"/>
</dbReference>
<evidence type="ECO:0000313" key="5">
    <source>
        <dbReference type="Proteomes" id="UP000198797"/>
    </source>
</evidence>
<dbReference type="InterPro" id="IPR002539">
    <property type="entry name" value="MaoC-like_dom"/>
</dbReference>
<feature type="domain" description="MaoC-like" evidence="3">
    <location>
        <begin position="285"/>
        <end position="361"/>
    </location>
</feature>
<reference evidence="5" key="1">
    <citation type="submission" date="2016-06" db="EMBL/GenBank/DDBJ databases">
        <authorList>
            <person name="Varghese N."/>
            <person name="Submissions Spin"/>
        </authorList>
    </citation>
    <scope>NUCLEOTIDE SEQUENCE [LARGE SCALE GENOMIC DNA]</scope>
    <source>
        <strain evidence="5">DSM 44100</strain>
    </source>
</reference>
<dbReference type="OrthoDB" id="9774179at2"/>
<dbReference type="InterPro" id="IPR029069">
    <property type="entry name" value="HotDog_dom_sf"/>
</dbReference>
<dbReference type="EMBL" id="FMCU01000019">
    <property type="protein sequence ID" value="SCF46152.1"/>
    <property type="molecule type" value="Genomic_DNA"/>
</dbReference>
<feature type="compositionally biased region" description="Basic and acidic residues" evidence="2">
    <location>
        <begin position="259"/>
        <end position="272"/>
    </location>
</feature>